<dbReference type="EMBL" id="REGN01003099">
    <property type="protein sequence ID" value="RNA24534.1"/>
    <property type="molecule type" value="Genomic_DNA"/>
</dbReference>
<dbReference type="AlphaFoldDB" id="A0A3M7RM09"/>
<sequence>MDIGWKENNERLVKFGDESKIRVSRSDSVQAVVILVVGCLLVVSFFVYIAFSTKYLSKRLRIMNLLGTDRTKSSAQNVDADGDYLINGLYFFMISFSRQLTVYFRKERILPYDFSKNIFIITDKVQRYELHSHLCVTAHTTTTTNISQKLEAKELIKRRINLLRYLTTVDSL</sequence>
<keyword evidence="1" id="KW-1133">Transmembrane helix</keyword>
<name>A0A3M7RM09_BRAPC</name>
<evidence type="ECO:0000313" key="2">
    <source>
        <dbReference type="EMBL" id="RNA24534.1"/>
    </source>
</evidence>
<feature type="transmembrane region" description="Helical" evidence="1">
    <location>
        <begin position="29"/>
        <end position="51"/>
    </location>
</feature>
<organism evidence="2 3">
    <name type="scientific">Brachionus plicatilis</name>
    <name type="common">Marine rotifer</name>
    <name type="synonym">Brachionus muelleri</name>
    <dbReference type="NCBI Taxonomy" id="10195"/>
    <lineage>
        <taxon>Eukaryota</taxon>
        <taxon>Metazoa</taxon>
        <taxon>Spiralia</taxon>
        <taxon>Gnathifera</taxon>
        <taxon>Rotifera</taxon>
        <taxon>Eurotatoria</taxon>
        <taxon>Monogononta</taxon>
        <taxon>Pseudotrocha</taxon>
        <taxon>Ploima</taxon>
        <taxon>Brachionidae</taxon>
        <taxon>Brachionus</taxon>
    </lineage>
</organism>
<gene>
    <name evidence="2" type="ORF">BpHYR1_009401</name>
</gene>
<evidence type="ECO:0000256" key="1">
    <source>
        <dbReference type="SAM" id="Phobius"/>
    </source>
</evidence>
<reference evidence="2 3" key="1">
    <citation type="journal article" date="2018" name="Sci. Rep.">
        <title>Genomic signatures of local adaptation to the degree of environmental predictability in rotifers.</title>
        <authorList>
            <person name="Franch-Gras L."/>
            <person name="Hahn C."/>
            <person name="Garcia-Roger E.M."/>
            <person name="Carmona M.J."/>
            <person name="Serra M."/>
            <person name="Gomez A."/>
        </authorList>
    </citation>
    <scope>NUCLEOTIDE SEQUENCE [LARGE SCALE GENOMIC DNA]</scope>
    <source>
        <strain evidence="2">HYR1</strain>
    </source>
</reference>
<dbReference type="Proteomes" id="UP000276133">
    <property type="component" value="Unassembled WGS sequence"/>
</dbReference>
<comment type="caution">
    <text evidence="2">The sequence shown here is derived from an EMBL/GenBank/DDBJ whole genome shotgun (WGS) entry which is preliminary data.</text>
</comment>
<protein>
    <submittedName>
        <fullName evidence="2">Uncharacterized protein</fullName>
    </submittedName>
</protein>
<evidence type="ECO:0000313" key="3">
    <source>
        <dbReference type="Proteomes" id="UP000276133"/>
    </source>
</evidence>
<proteinExistence type="predicted"/>
<keyword evidence="3" id="KW-1185">Reference proteome</keyword>
<accession>A0A3M7RM09</accession>
<keyword evidence="1" id="KW-0472">Membrane</keyword>
<keyword evidence="1" id="KW-0812">Transmembrane</keyword>